<dbReference type="Proteomes" id="UP000029558">
    <property type="component" value="Chromosome"/>
</dbReference>
<dbReference type="PANTHER" id="PTHR37529">
    <property type="entry name" value="TRANSPOSASE INSG FOR INSERTION SEQUENCE ELEMENT IS4-RELATED"/>
    <property type="match status" value="1"/>
</dbReference>
<protein>
    <submittedName>
        <fullName evidence="3">Transposase</fullName>
    </submittedName>
</protein>
<dbReference type="AlphaFoldDB" id="A0AAC8VF96"/>
<dbReference type="GO" id="GO:0003677">
    <property type="term" value="F:DNA binding"/>
    <property type="evidence" value="ECO:0007669"/>
    <property type="project" value="InterPro"/>
</dbReference>
<dbReference type="SUPFAM" id="SSF53098">
    <property type="entry name" value="Ribonuclease H-like"/>
    <property type="match status" value="1"/>
</dbReference>
<feature type="domain" description="Transposase IS4-like" evidence="2">
    <location>
        <begin position="136"/>
        <end position="361"/>
    </location>
</feature>
<dbReference type="NCBIfam" id="NF033592">
    <property type="entry name" value="transpos_IS4_1"/>
    <property type="match status" value="1"/>
</dbReference>
<dbReference type="InterPro" id="IPR012337">
    <property type="entry name" value="RNaseH-like_sf"/>
</dbReference>
<name>A0AAC8VF96_PISSA</name>
<evidence type="ECO:0000259" key="2">
    <source>
        <dbReference type="Pfam" id="PF01609"/>
    </source>
</evidence>
<proteinExistence type="predicted"/>
<dbReference type="Pfam" id="PF01609">
    <property type="entry name" value="DDE_Tnp_1"/>
    <property type="match status" value="1"/>
</dbReference>
<accession>A0AAC8VF96</accession>
<organism evidence="3 4">
    <name type="scientific">Piscirickettsia salmonis</name>
    <dbReference type="NCBI Taxonomy" id="1238"/>
    <lineage>
        <taxon>Bacteria</taxon>
        <taxon>Pseudomonadati</taxon>
        <taxon>Pseudomonadota</taxon>
        <taxon>Gammaproteobacteria</taxon>
        <taxon>Thiotrichales</taxon>
        <taxon>Piscirickettsiaceae</taxon>
        <taxon>Piscirickettsia</taxon>
    </lineage>
</organism>
<feature type="region of interest" description="Disordered" evidence="1">
    <location>
        <begin position="465"/>
        <end position="485"/>
    </location>
</feature>
<dbReference type="InterPro" id="IPR002559">
    <property type="entry name" value="Transposase_11"/>
</dbReference>
<reference evidence="3 4" key="1">
    <citation type="journal article" date="2014" name="Genome Announc.">
        <title>Comparative Genome Analysis of Two Isolates of the Fish Pathogen Piscirickettsia salmonis from Different Hosts Reveals Major Differences in Virulence-Associated Secretion Systems.</title>
        <authorList>
            <person name="Bohle H."/>
            <person name="Henriquez P."/>
            <person name="Grothusen H."/>
            <person name="Navas E."/>
            <person name="Sandoval A."/>
            <person name="Bustamante F."/>
            <person name="Bustos P."/>
            <person name="Mancilla M."/>
        </authorList>
    </citation>
    <scope>NUCLEOTIDE SEQUENCE [LARGE SCALE GENOMIC DNA]</scope>
    <source>
        <strain evidence="4">B1-32597</strain>
    </source>
</reference>
<dbReference type="PANTHER" id="PTHR37529:SF1">
    <property type="entry name" value="TRANSPOSASE INSG FOR INSERTION SEQUENCE ELEMENT IS4-RELATED"/>
    <property type="match status" value="1"/>
</dbReference>
<dbReference type="EMBL" id="CP012508">
    <property type="protein sequence ID" value="ALB21454.1"/>
    <property type="molecule type" value="Genomic_DNA"/>
</dbReference>
<dbReference type="GO" id="GO:0004803">
    <property type="term" value="F:transposase activity"/>
    <property type="evidence" value="ECO:0007669"/>
    <property type="project" value="InterPro"/>
</dbReference>
<gene>
    <name evidence="3" type="ORF">KU39_270</name>
</gene>
<evidence type="ECO:0000313" key="3">
    <source>
        <dbReference type="EMBL" id="ALB21454.1"/>
    </source>
</evidence>
<dbReference type="RefSeq" id="WP_144420594.1">
    <property type="nucleotide sequence ID" value="NZ_CP012508.1"/>
</dbReference>
<evidence type="ECO:0000256" key="1">
    <source>
        <dbReference type="SAM" id="MobiDB-lite"/>
    </source>
</evidence>
<dbReference type="GO" id="GO:0006313">
    <property type="term" value="P:DNA transposition"/>
    <property type="evidence" value="ECO:0007669"/>
    <property type="project" value="InterPro"/>
</dbReference>
<evidence type="ECO:0000313" key="4">
    <source>
        <dbReference type="Proteomes" id="UP000029558"/>
    </source>
</evidence>
<sequence length="485" mass="55822">MHYVINKLKSQIEKQKATLLDDEGSLSIESLLSSDKFQSIINNCRSFRSRFYTPFVTLILFIRQVLSPDKSCKNTVATFLASVSTEDNNNIPSSNTGPYCKARQKLPIETLESLVKLSGDSLSKSSNARWKIYNREVKLIDGTSLTMADSEENQSRYPQHDAQKAGAGFPIMRLVAIMSLTTGGIIDYAVGAYKGKGTGEHALLRQIKDSIHKDDIVMGDRYFPCFFVMGDLQSIGADGIFKAHSQRKYDFRKGRKLGSKNHLVIWKKPHKPDWMTQETYDSYPDQMTVREFKIKGEVYVTTFQDHKKYNKVALANHYKQRWHIEINFNSLKTIMSMDHLRSKTPDMVHKEIAVHFLAYNLIRTLIAEACRNTERLPIQVSFKGVIQLFNSFVSLLSFSADCNKAHAILLHAIIKNKVGNRPGRIEPRAVKKRPKAFRRLNKSRELERKRRYLGRYFAHPMMQNRRAKRDDYKPSAVRVTQRYVP</sequence>
<dbReference type="InterPro" id="IPR047952">
    <property type="entry name" value="Transpos_IS4"/>
</dbReference>